<dbReference type="GO" id="GO:0016989">
    <property type="term" value="F:sigma factor antagonist activity"/>
    <property type="evidence" value="ECO:0007669"/>
    <property type="project" value="TreeGrafter"/>
</dbReference>
<keyword evidence="5" id="KW-1185">Reference proteome</keyword>
<dbReference type="AlphaFoldDB" id="A0A8J2UHX4"/>
<keyword evidence="1" id="KW-1133">Transmembrane helix</keyword>
<feature type="transmembrane region" description="Helical" evidence="1">
    <location>
        <begin position="68"/>
        <end position="89"/>
    </location>
</feature>
<evidence type="ECO:0000256" key="1">
    <source>
        <dbReference type="SAM" id="Phobius"/>
    </source>
</evidence>
<dbReference type="PIRSF" id="PIRSF018266">
    <property type="entry name" value="FecR"/>
    <property type="match status" value="1"/>
</dbReference>
<organism evidence="4 5">
    <name type="scientific">Puia dinghuensis</name>
    <dbReference type="NCBI Taxonomy" id="1792502"/>
    <lineage>
        <taxon>Bacteria</taxon>
        <taxon>Pseudomonadati</taxon>
        <taxon>Bacteroidota</taxon>
        <taxon>Chitinophagia</taxon>
        <taxon>Chitinophagales</taxon>
        <taxon>Chitinophagaceae</taxon>
        <taxon>Puia</taxon>
    </lineage>
</organism>
<protein>
    <submittedName>
        <fullName evidence="4">Iron dicitrate transporter FecR</fullName>
    </submittedName>
</protein>
<name>A0A8J2UHX4_9BACT</name>
<reference evidence="4" key="1">
    <citation type="journal article" date="2014" name="Int. J. Syst. Evol. Microbiol.">
        <title>Complete genome sequence of Corynebacterium casei LMG S-19264T (=DSM 44701T), isolated from a smear-ripened cheese.</title>
        <authorList>
            <consortium name="US DOE Joint Genome Institute (JGI-PGF)"/>
            <person name="Walter F."/>
            <person name="Albersmeier A."/>
            <person name="Kalinowski J."/>
            <person name="Ruckert C."/>
        </authorList>
    </citation>
    <scope>NUCLEOTIDE SEQUENCE</scope>
    <source>
        <strain evidence="4">CGMCC 1.15448</strain>
    </source>
</reference>
<dbReference type="Gene3D" id="3.55.50.30">
    <property type="match status" value="1"/>
</dbReference>
<dbReference type="InterPro" id="IPR006860">
    <property type="entry name" value="FecR"/>
</dbReference>
<dbReference type="Proteomes" id="UP000607559">
    <property type="component" value="Unassembled WGS sequence"/>
</dbReference>
<comment type="caution">
    <text evidence="4">The sequence shown here is derived from an EMBL/GenBank/DDBJ whole genome shotgun (WGS) entry which is preliminary data.</text>
</comment>
<dbReference type="Pfam" id="PF04773">
    <property type="entry name" value="FecR"/>
    <property type="match status" value="1"/>
</dbReference>
<reference evidence="4" key="2">
    <citation type="submission" date="2020-09" db="EMBL/GenBank/DDBJ databases">
        <authorList>
            <person name="Sun Q."/>
            <person name="Zhou Y."/>
        </authorList>
    </citation>
    <scope>NUCLEOTIDE SEQUENCE</scope>
    <source>
        <strain evidence="4">CGMCC 1.15448</strain>
    </source>
</reference>
<keyword evidence="1" id="KW-0472">Membrane</keyword>
<evidence type="ECO:0000313" key="4">
    <source>
        <dbReference type="EMBL" id="GGB18457.1"/>
    </source>
</evidence>
<sequence length="380" mass="41987">MTPERFSHLLQLYRNDGLSQPEWEELRTAILEGGFEEYWQKDFAAMWQGVLTEHDVIAAGKRKAVRRVLVRSTAVAAALMGFVLSIWLVKMRQQPDAGDSHRPQVARIAPGNINKAVLLLADGSRIALDSVHNGQIAQQGITRIIKGNGTVSLVAMAGPDEAGLYYNTIMTPRGGQYRVVLPDGSRVWLNSASSLRFPATFQGNERAVELTGEGYFEIEQNPHMPFIVNIRTPSGDGGRVNVLGTHFDIMAYPDEQTINTTLLQGAVAVSKGELVTRLMPGQQAAFDSVNHQLRVKQVDTLQATAWKNGLFEFDNTDLTAIMRQLSRWYDIEIVYRVQPDKAPLGGNISKNLDLADVLALLEASGTNHFKIEGKKVLVLP</sequence>
<feature type="domain" description="Protein FecR C-terminal" evidence="3">
    <location>
        <begin position="311"/>
        <end position="378"/>
    </location>
</feature>
<gene>
    <name evidence="4" type="ORF">GCM10011511_47860</name>
</gene>
<evidence type="ECO:0000259" key="3">
    <source>
        <dbReference type="Pfam" id="PF16344"/>
    </source>
</evidence>
<dbReference type="PANTHER" id="PTHR30273">
    <property type="entry name" value="PERIPLASMIC SIGNAL SENSOR AND SIGMA FACTOR ACTIVATOR FECR-RELATED"/>
    <property type="match status" value="1"/>
</dbReference>
<dbReference type="PANTHER" id="PTHR30273:SF2">
    <property type="entry name" value="PROTEIN FECR"/>
    <property type="match status" value="1"/>
</dbReference>
<dbReference type="InterPro" id="IPR012373">
    <property type="entry name" value="Ferrdict_sens_TM"/>
</dbReference>
<accession>A0A8J2UHX4</accession>
<evidence type="ECO:0000313" key="5">
    <source>
        <dbReference type="Proteomes" id="UP000607559"/>
    </source>
</evidence>
<evidence type="ECO:0000259" key="2">
    <source>
        <dbReference type="Pfam" id="PF04773"/>
    </source>
</evidence>
<feature type="domain" description="FecR protein" evidence="2">
    <location>
        <begin position="168"/>
        <end position="267"/>
    </location>
</feature>
<dbReference type="Pfam" id="PF16344">
    <property type="entry name" value="FecR_C"/>
    <property type="match status" value="1"/>
</dbReference>
<proteinExistence type="predicted"/>
<dbReference type="Gene3D" id="2.60.120.1440">
    <property type="match status" value="1"/>
</dbReference>
<keyword evidence="1" id="KW-0812">Transmembrane</keyword>
<dbReference type="EMBL" id="BMJC01000005">
    <property type="protein sequence ID" value="GGB18457.1"/>
    <property type="molecule type" value="Genomic_DNA"/>
</dbReference>
<dbReference type="InterPro" id="IPR032508">
    <property type="entry name" value="FecR_C"/>
</dbReference>